<gene>
    <name evidence="4" type="ORF">V6N11_033261</name>
</gene>
<dbReference type="Proteomes" id="UP001396334">
    <property type="component" value="Unassembled WGS sequence"/>
</dbReference>
<dbReference type="Gene3D" id="3.30.70.330">
    <property type="match status" value="1"/>
</dbReference>
<evidence type="ECO:0000313" key="5">
    <source>
        <dbReference type="Proteomes" id="UP001396334"/>
    </source>
</evidence>
<feature type="region of interest" description="Disordered" evidence="2">
    <location>
        <begin position="64"/>
        <end position="120"/>
    </location>
</feature>
<evidence type="ECO:0000313" key="4">
    <source>
        <dbReference type="EMBL" id="KAK8993157.1"/>
    </source>
</evidence>
<protein>
    <recommendedName>
        <fullName evidence="3">RRM domain-containing protein</fullName>
    </recommendedName>
</protein>
<sequence>MKGNRQKGAFSLYVDNLPESLHWQGLWHFFGQHVDVVDAYIANKLNKRGRRFGFVTFEKELNTSDRSGMKQENSNGKVHENSRDKNVQGNNNGNAHESISDRNIPVRMNHDKPLNRNKDCVKEGPWGLDLQSSRIGSKLSPVKGKLSWAATVDAKMNIDYIKRGGANTENIENFALIESHSEEEEPSAPIVGHSVLNYLVSDSHSLQSLLGLG</sequence>
<dbReference type="PROSITE" id="PS50102">
    <property type="entry name" value="RRM"/>
    <property type="match status" value="1"/>
</dbReference>
<dbReference type="Pfam" id="PF00076">
    <property type="entry name" value="RRM_1"/>
    <property type="match status" value="1"/>
</dbReference>
<accession>A0ABR2PXI0</accession>
<name>A0ABR2PXI0_9ROSI</name>
<dbReference type="InterPro" id="IPR000504">
    <property type="entry name" value="RRM_dom"/>
</dbReference>
<keyword evidence="5" id="KW-1185">Reference proteome</keyword>
<evidence type="ECO:0000256" key="1">
    <source>
        <dbReference type="PROSITE-ProRule" id="PRU00176"/>
    </source>
</evidence>
<feature type="compositionally biased region" description="Polar residues" evidence="2">
    <location>
        <begin position="87"/>
        <end position="97"/>
    </location>
</feature>
<evidence type="ECO:0000256" key="2">
    <source>
        <dbReference type="SAM" id="MobiDB-lite"/>
    </source>
</evidence>
<evidence type="ECO:0000259" key="3">
    <source>
        <dbReference type="PROSITE" id="PS50102"/>
    </source>
</evidence>
<feature type="compositionally biased region" description="Basic and acidic residues" evidence="2">
    <location>
        <begin position="108"/>
        <end position="120"/>
    </location>
</feature>
<dbReference type="EMBL" id="JBBPBN010000049">
    <property type="protein sequence ID" value="KAK8993157.1"/>
    <property type="molecule type" value="Genomic_DNA"/>
</dbReference>
<dbReference type="InterPro" id="IPR035979">
    <property type="entry name" value="RBD_domain_sf"/>
</dbReference>
<keyword evidence="1" id="KW-0694">RNA-binding</keyword>
<feature type="domain" description="RRM" evidence="3">
    <location>
        <begin position="10"/>
        <end position="92"/>
    </location>
</feature>
<reference evidence="4 5" key="1">
    <citation type="journal article" date="2024" name="G3 (Bethesda)">
        <title>Genome assembly of Hibiscus sabdariffa L. provides insights into metabolisms of medicinal natural products.</title>
        <authorList>
            <person name="Kim T."/>
        </authorList>
    </citation>
    <scope>NUCLEOTIDE SEQUENCE [LARGE SCALE GENOMIC DNA]</scope>
    <source>
        <strain evidence="4">TK-2024</strain>
        <tissue evidence="4">Old leaves</tissue>
    </source>
</reference>
<dbReference type="InterPro" id="IPR012677">
    <property type="entry name" value="Nucleotide-bd_a/b_plait_sf"/>
</dbReference>
<comment type="caution">
    <text evidence="4">The sequence shown here is derived from an EMBL/GenBank/DDBJ whole genome shotgun (WGS) entry which is preliminary data.</text>
</comment>
<dbReference type="SUPFAM" id="SSF54928">
    <property type="entry name" value="RNA-binding domain, RBD"/>
    <property type="match status" value="1"/>
</dbReference>
<dbReference type="CDD" id="cd00590">
    <property type="entry name" value="RRM_SF"/>
    <property type="match status" value="1"/>
</dbReference>
<feature type="compositionally biased region" description="Basic and acidic residues" evidence="2">
    <location>
        <begin position="77"/>
        <end position="86"/>
    </location>
</feature>
<proteinExistence type="predicted"/>
<organism evidence="4 5">
    <name type="scientific">Hibiscus sabdariffa</name>
    <name type="common">roselle</name>
    <dbReference type="NCBI Taxonomy" id="183260"/>
    <lineage>
        <taxon>Eukaryota</taxon>
        <taxon>Viridiplantae</taxon>
        <taxon>Streptophyta</taxon>
        <taxon>Embryophyta</taxon>
        <taxon>Tracheophyta</taxon>
        <taxon>Spermatophyta</taxon>
        <taxon>Magnoliopsida</taxon>
        <taxon>eudicotyledons</taxon>
        <taxon>Gunneridae</taxon>
        <taxon>Pentapetalae</taxon>
        <taxon>rosids</taxon>
        <taxon>malvids</taxon>
        <taxon>Malvales</taxon>
        <taxon>Malvaceae</taxon>
        <taxon>Malvoideae</taxon>
        <taxon>Hibiscus</taxon>
    </lineage>
</organism>